<evidence type="ECO:0000256" key="11">
    <source>
        <dbReference type="ARBA" id="ARBA00022741"/>
    </source>
</evidence>
<keyword evidence="26" id="KW-1185">Reference proteome</keyword>
<dbReference type="PANTHER" id="PTHR34299:SF1">
    <property type="entry name" value="DIACYLGLYCEROL KINASE"/>
    <property type="match status" value="1"/>
</dbReference>
<dbReference type="AlphaFoldDB" id="A0A2A5JQ19"/>
<dbReference type="InterPro" id="IPR033718">
    <property type="entry name" value="DAGK_prok"/>
</dbReference>
<dbReference type="Proteomes" id="UP000228621">
    <property type="component" value="Unassembled WGS sequence"/>
</dbReference>
<evidence type="ECO:0000256" key="19">
    <source>
        <dbReference type="ARBA" id="ARBA00023264"/>
    </source>
</evidence>
<keyword evidence="14 23" id="KW-0460">Magnesium</keyword>
<comment type="catalytic activity">
    <reaction evidence="24">
        <text>a 1,2-diacyl-sn-glycerol + ATP = a 1,2-diacyl-sn-glycero-3-phosphate + ADP + H(+)</text>
        <dbReference type="Rhea" id="RHEA:10272"/>
        <dbReference type="ChEBI" id="CHEBI:15378"/>
        <dbReference type="ChEBI" id="CHEBI:17815"/>
        <dbReference type="ChEBI" id="CHEBI:30616"/>
        <dbReference type="ChEBI" id="CHEBI:58608"/>
        <dbReference type="ChEBI" id="CHEBI:456216"/>
        <dbReference type="EC" id="2.7.1.107"/>
    </reaction>
</comment>
<evidence type="ECO:0000256" key="15">
    <source>
        <dbReference type="ARBA" id="ARBA00022989"/>
    </source>
</evidence>
<keyword evidence="6" id="KW-0444">Lipid biosynthesis</keyword>
<dbReference type="EC" id="2.7.1.107" evidence="3 24"/>
<dbReference type="RefSeq" id="WP_099642267.1">
    <property type="nucleotide sequence ID" value="NZ_JAQPZX010000029.1"/>
</dbReference>
<keyword evidence="10 23" id="KW-0479">Metal-binding</keyword>
<accession>A0A2A5JQ19</accession>
<feature type="transmembrane region" description="Helical" evidence="24">
    <location>
        <begin position="107"/>
        <end position="128"/>
    </location>
</feature>
<feature type="binding site" evidence="21">
    <location>
        <position position="80"/>
    </location>
    <ligand>
        <name>substrate</name>
    </ligand>
</feature>
<proteinExistence type="inferred from homology"/>
<keyword evidence="7 24" id="KW-0997">Cell inner membrane</keyword>
<evidence type="ECO:0000256" key="3">
    <source>
        <dbReference type="ARBA" id="ARBA00012133"/>
    </source>
</evidence>
<dbReference type="GO" id="GO:0005524">
    <property type="term" value="F:ATP binding"/>
    <property type="evidence" value="ECO:0007669"/>
    <property type="project" value="UniProtKB-KW"/>
</dbReference>
<feature type="binding site" evidence="22">
    <location>
        <position position="20"/>
    </location>
    <ligand>
        <name>ATP</name>
        <dbReference type="ChEBI" id="CHEBI:30616"/>
    </ligand>
</feature>
<feature type="binding site" evidence="22">
    <location>
        <begin position="96"/>
        <end position="98"/>
    </location>
    <ligand>
        <name>ATP</name>
        <dbReference type="ChEBI" id="CHEBI:30616"/>
    </ligand>
</feature>
<keyword evidence="15 24" id="KW-1133">Transmembrane helix</keyword>
<comment type="cofactor">
    <cofactor evidence="23">
        <name>Mg(2+)</name>
        <dbReference type="ChEBI" id="CHEBI:18420"/>
    </cofactor>
    <text evidence="23">Mn(2+), Zn(2+), Cd(2+) and Co(2+) support activity to lesser extents.</text>
</comment>
<evidence type="ECO:0000256" key="13">
    <source>
        <dbReference type="ARBA" id="ARBA00022840"/>
    </source>
</evidence>
<evidence type="ECO:0000256" key="8">
    <source>
        <dbReference type="ARBA" id="ARBA00022679"/>
    </source>
</evidence>
<comment type="caution">
    <text evidence="25">The sequence shown here is derived from an EMBL/GenBank/DDBJ whole genome shotgun (WGS) entry which is preliminary data.</text>
</comment>
<evidence type="ECO:0000256" key="18">
    <source>
        <dbReference type="ARBA" id="ARBA00023209"/>
    </source>
</evidence>
<evidence type="ECO:0000313" key="26">
    <source>
        <dbReference type="Proteomes" id="UP000228621"/>
    </source>
</evidence>
<dbReference type="Pfam" id="PF01219">
    <property type="entry name" value="DAGK_prokar"/>
    <property type="match status" value="1"/>
</dbReference>
<dbReference type="EMBL" id="NKHF01000052">
    <property type="protein sequence ID" value="PCK31525.1"/>
    <property type="molecule type" value="Genomic_DNA"/>
</dbReference>
<keyword evidence="11 22" id="KW-0547">Nucleotide-binding</keyword>
<dbReference type="InterPro" id="IPR036945">
    <property type="entry name" value="DAGK_sf"/>
</dbReference>
<keyword evidence="18" id="KW-0594">Phospholipid biosynthesis</keyword>
<keyword evidence="16 24" id="KW-0443">Lipid metabolism</keyword>
<evidence type="ECO:0000256" key="10">
    <source>
        <dbReference type="ARBA" id="ARBA00022723"/>
    </source>
</evidence>
<dbReference type="GO" id="GO:0006654">
    <property type="term" value="P:phosphatidic acid biosynthetic process"/>
    <property type="evidence" value="ECO:0007669"/>
    <property type="project" value="InterPro"/>
</dbReference>
<name>A0A2A5JQ19_PSEO7</name>
<keyword evidence="19 24" id="KW-1208">Phospholipid metabolism</keyword>
<evidence type="ECO:0000256" key="20">
    <source>
        <dbReference type="PIRSR" id="PIRSR600829-1"/>
    </source>
</evidence>
<dbReference type="InterPro" id="IPR000829">
    <property type="entry name" value="DAGK"/>
</dbReference>
<dbReference type="CDD" id="cd14264">
    <property type="entry name" value="DAGK_IM"/>
    <property type="match status" value="1"/>
</dbReference>
<evidence type="ECO:0000256" key="17">
    <source>
        <dbReference type="ARBA" id="ARBA00023136"/>
    </source>
</evidence>
<organism evidence="25 26">
    <name type="scientific">Pseudoalteromonas piscicida</name>
    <dbReference type="NCBI Taxonomy" id="43662"/>
    <lineage>
        <taxon>Bacteria</taxon>
        <taxon>Pseudomonadati</taxon>
        <taxon>Pseudomonadota</taxon>
        <taxon>Gammaproteobacteria</taxon>
        <taxon>Alteromonadales</taxon>
        <taxon>Pseudoalteromonadaceae</taxon>
        <taxon>Pseudoalteromonas</taxon>
    </lineage>
</organism>
<feature type="transmembrane region" description="Helical" evidence="24">
    <location>
        <begin position="42"/>
        <end position="60"/>
    </location>
</feature>
<keyword evidence="8 24" id="KW-0808">Transferase</keyword>
<sequence length="135" mass="14726">MSIKIKTPDTNKPNGTGLARIIKATHCSVKGMKAAYKEESAFRQETWLFLISLPLSFILAQSIAQWALLVGSVLFILVIELINSAIEALTDRVSTEHHLLSGRAKDMASAAVTLTLVICALIWIAAAIEWFSTLS</sequence>
<dbReference type="GO" id="GO:0004143">
    <property type="term" value="F:ATP-dependent diacylglycerol kinase activity"/>
    <property type="evidence" value="ECO:0007669"/>
    <property type="project" value="UniProtKB-EC"/>
</dbReference>
<evidence type="ECO:0000256" key="16">
    <source>
        <dbReference type="ARBA" id="ARBA00023098"/>
    </source>
</evidence>
<feature type="binding site" evidence="22">
    <location>
        <position position="39"/>
    </location>
    <ligand>
        <name>ATP</name>
        <dbReference type="ChEBI" id="CHEBI:30616"/>
    </ligand>
</feature>
<comment type="subcellular location">
    <subcellularLocation>
        <location evidence="1 24">Cell inner membrane</location>
        <topology evidence="1 24">Multi-pass membrane protein</topology>
    </subcellularLocation>
</comment>
<comment type="function">
    <text evidence="24">Catalyzes the ATP-dependent phosphorylation of sn-l,2-diacylglycerol (DAG) to phosphatidic acid. Involved in the recycling of diacylglycerol produced as a by-product during membrane-derived oligosaccharide (MDO) biosynthesis.</text>
</comment>
<evidence type="ECO:0000256" key="9">
    <source>
        <dbReference type="ARBA" id="ARBA00022692"/>
    </source>
</evidence>
<evidence type="ECO:0000256" key="1">
    <source>
        <dbReference type="ARBA" id="ARBA00004429"/>
    </source>
</evidence>
<gene>
    <name evidence="25" type="ORF">CEX98_11775</name>
</gene>
<dbReference type="PANTHER" id="PTHR34299">
    <property type="entry name" value="DIACYLGLYCEROL KINASE"/>
    <property type="match status" value="1"/>
</dbReference>
<dbReference type="GO" id="GO:0005886">
    <property type="term" value="C:plasma membrane"/>
    <property type="evidence" value="ECO:0007669"/>
    <property type="project" value="UniProtKB-SubCell"/>
</dbReference>
<feature type="binding site" evidence="21">
    <location>
        <position position="20"/>
    </location>
    <ligand>
        <name>substrate</name>
    </ligand>
</feature>
<keyword evidence="17 24" id="KW-0472">Membrane</keyword>
<feature type="binding site" evidence="23">
    <location>
        <position position="39"/>
    </location>
    <ligand>
        <name>a divalent metal cation</name>
        <dbReference type="ChEBI" id="CHEBI:60240"/>
    </ligand>
</feature>
<evidence type="ECO:0000256" key="24">
    <source>
        <dbReference type="RuleBase" id="RU363065"/>
    </source>
</evidence>
<keyword evidence="12 24" id="KW-0418">Kinase</keyword>
<keyword evidence="9 24" id="KW-0812">Transmembrane</keyword>
<dbReference type="Gene3D" id="1.10.287.3610">
    <property type="match status" value="1"/>
</dbReference>
<evidence type="ECO:0000256" key="21">
    <source>
        <dbReference type="PIRSR" id="PIRSR600829-2"/>
    </source>
</evidence>
<feature type="binding site" evidence="21">
    <location>
        <begin position="41"/>
        <end position="45"/>
    </location>
    <ligand>
        <name>substrate</name>
    </ligand>
</feature>
<protein>
    <recommendedName>
        <fullName evidence="4 24">Diacylglycerol kinase</fullName>
        <ecNumber evidence="3 24">2.7.1.107</ecNumber>
    </recommendedName>
</protein>
<feature type="active site" description="Proton acceptor" evidence="20">
    <location>
        <position position="80"/>
    </location>
</feature>
<dbReference type="GO" id="GO:0046872">
    <property type="term" value="F:metal ion binding"/>
    <property type="evidence" value="ECO:0007669"/>
    <property type="project" value="UniProtKB-KW"/>
</dbReference>
<evidence type="ECO:0000256" key="5">
    <source>
        <dbReference type="ARBA" id="ARBA00022475"/>
    </source>
</evidence>
<feature type="binding site" evidence="22">
    <location>
        <position position="87"/>
    </location>
    <ligand>
        <name>ATP</name>
        <dbReference type="ChEBI" id="CHEBI:30616"/>
    </ligand>
</feature>
<feature type="transmembrane region" description="Helical" evidence="24">
    <location>
        <begin position="66"/>
        <end position="86"/>
    </location>
</feature>
<dbReference type="OrthoDB" id="9796011at2"/>
<evidence type="ECO:0000256" key="6">
    <source>
        <dbReference type="ARBA" id="ARBA00022516"/>
    </source>
</evidence>
<evidence type="ECO:0000256" key="4">
    <source>
        <dbReference type="ARBA" id="ARBA00017575"/>
    </source>
</evidence>
<keyword evidence="5" id="KW-1003">Cell membrane</keyword>
<feature type="binding site" evidence="23">
    <location>
        <position position="87"/>
    </location>
    <ligand>
        <name>a divalent metal cation</name>
        <dbReference type="ChEBI" id="CHEBI:60240"/>
    </ligand>
</feature>
<evidence type="ECO:0000256" key="23">
    <source>
        <dbReference type="PIRSR" id="PIRSR600829-4"/>
    </source>
</evidence>
<feature type="binding site" evidence="21">
    <location>
        <position position="109"/>
    </location>
    <ligand>
        <name>substrate</name>
    </ligand>
</feature>
<comment type="similarity">
    <text evidence="2 24">Belongs to the bacterial diacylglycerol kinase family.</text>
</comment>
<evidence type="ECO:0000313" key="25">
    <source>
        <dbReference type="EMBL" id="PCK31525.1"/>
    </source>
</evidence>
<reference evidence="26" key="1">
    <citation type="journal article" date="2019" name="Genome Announc.">
        <title>Draft Genome Sequence of Pseudoalteromonas piscicida Strain 36Y ROTHPW, an Hypersaline Seawater Isolate from the South Coast of Sonora, Mexico.</title>
        <authorList>
            <person name="Sanchez-Diaz R."/>
            <person name="Molina-Garza Z.J."/>
            <person name="Cruz-Suarez L.E."/>
            <person name="Selvin J."/>
            <person name="Kiran G.S."/>
            <person name="Ibarra-Gamez J.C."/>
            <person name="Gomez-Gil B."/>
            <person name="Galaviz-Silva L."/>
        </authorList>
    </citation>
    <scope>NUCLEOTIDE SEQUENCE [LARGE SCALE GENOMIC DNA]</scope>
    <source>
        <strain evidence="26">36Y_RITHPW</strain>
    </source>
</reference>
<evidence type="ECO:0000256" key="12">
    <source>
        <dbReference type="ARBA" id="ARBA00022777"/>
    </source>
</evidence>
<evidence type="ECO:0000256" key="7">
    <source>
        <dbReference type="ARBA" id="ARBA00022519"/>
    </source>
</evidence>
<evidence type="ECO:0000256" key="2">
    <source>
        <dbReference type="ARBA" id="ARBA00005967"/>
    </source>
</evidence>
<evidence type="ECO:0000256" key="14">
    <source>
        <dbReference type="ARBA" id="ARBA00022842"/>
    </source>
</evidence>
<feature type="binding site" evidence="22">
    <location>
        <begin position="105"/>
        <end position="106"/>
    </location>
    <ligand>
        <name>ATP</name>
        <dbReference type="ChEBI" id="CHEBI:30616"/>
    </ligand>
</feature>
<evidence type="ECO:0000256" key="22">
    <source>
        <dbReference type="PIRSR" id="PIRSR600829-3"/>
    </source>
</evidence>
<keyword evidence="13 22" id="KW-0067">ATP-binding</keyword>